<evidence type="ECO:0000313" key="4">
    <source>
        <dbReference type="Proteomes" id="UP000320244"/>
    </source>
</evidence>
<protein>
    <submittedName>
        <fullName evidence="3">TIGR02680 family protein</fullName>
    </submittedName>
</protein>
<dbReference type="NCBIfam" id="TIGR02680">
    <property type="entry name" value="TIGR02680 family protein"/>
    <property type="match status" value="1"/>
</dbReference>
<dbReference type="PANTHER" id="PTHR23159">
    <property type="entry name" value="CENTROSOMAL PROTEIN 2"/>
    <property type="match status" value="1"/>
</dbReference>
<dbReference type="Pfam" id="PF13558">
    <property type="entry name" value="SbcC_Walker_B"/>
    <property type="match status" value="1"/>
</dbReference>
<dbReference type="RefSeq" id="WP_146314955.1">
    <property type="nucleotide sequence ID" value="NZ_VCQV01000002.1"/>
</dbReference>
<feature type="coiled-coil region" evidence="1">
    <location>
        <begin position="469"/>
        <end position="496"/>
    </location>
</feature>
<feature type="compositionally biased region" description="Low complexity" evidence="2">
    <location>
        <begin position="810"/>
        <end position="822"/>
    </location>
</feature>
<name>A0A563E8L3_9MICO</name>
<reference evidence="3 4" key="2">
    <citation type="submission" date="2019-08" db="EMBL/GenBank/DDBJ databases">
        <title>Jejuicoccus antrihumi gen. nov., sp. nov., a new member of the family Dermacoccaceae isolated from a cave.</title>
        <authorList>
            <person name="Schumann P."/>
            <person name="Kim I.S."/>
        </authorList>
    </citation>
    <scope>NUCLEOTIDE SEQUENCE [LARGE SCALE GENOMIC DNA]</scope>
    <source>
        <strain evidence="3 4">C5-26</strain>
    </source>
</reference>
<dbReference type="Proteomes" id="UP000320244">
    <property type="component" value="Unassembled WGS sequence"/>
</dbReference>
<feature type="region of interest" description="Disordered" evidence="2">
    <location>
        <begin position="582"/>
        <end position="602"/>
    </location>
</feature>
<feature type="coiled-coil region" evidence="1">
    <location>
        <begin position="919"/>
        <end position="953"/>
    </location>
</feature>
<organism evidence="3 4">
    <name type="scientific">Leekyejoonella antrihumi</name>
    <dbReference type="NCBI Taxonomy" id="1660198"/>
    <lineage>
        <taxon>Bacteria</taxon>
        <taxon>Bacillati</taxon>
        <taxon>Actinomycetota</taxon>
        <taxon>Actinomycetes</taxon>
        <taxon>Micrococcales</taxon>
        <taxon>Dermacoccaceae</taxon>
        <taxon>Leekyejoonella</taxon>
    </lineage>
</organism>
<feature type="region of interest" description="Disordered" evidence="2">
    <location>
        <begin position="350"/>
        <end position="387"/>
    </location>
</feature>
<dbReference type="InterPro" id="IPR013496">
    <property type="entry name" value="CHP02680"/>
</dbReference>
<feature type="region of interest" description="Disordered" evidence="2">
    <location>
        <begin position="802"/>
        <end position="822"/>
    </location>
</feature>
<dbReference type="SUPFAM" id="SSF52540">
    <property type="entry name" value="P-loop containing nucleoside triphosphate hydrolases"/>
    <property type="match status" value="1"/>
</dbReference>
<dbReference type="EMBL" id="VCQV01000002">
    <property type="protein sequence ID" value="TWP38552.1"/>
    <property type="molecule type" value="Genomic_DNA"/>
</dbReference>
<dbReference type="PANTHER" id="PTHR23159:SF60">
    <property type="entry name" value="SPINDLE ASSEMBLY ABNORMAL PROTEIN 4"/>
    <property type="match status" value="1"/>
</dbReference>
<evidence type="ECO:0000256" key="1">
    <source>
        <dbReference type="SAM" id="Coils"/>
    </source>
</evidence>
<dbReference type="InterPro" id="IPR027417">
    <property type="entry name" value="P-loop_NTPase"/>
</dbReference>
<keyword evidence="1" id="KW-0175">Coiled coil</keyword>
<reference evidence="3 4" key="1">
    <citation type="submission" date="2019-05" db="EMBL/GenBank/DDBJ databases">
        <authorList>
            <person name="Lee S.D."/>
        </authorList>
    </citation>
    <scope>NUCLEOTIDE SEQUENCE [LARGE SCALE GENOMIC DNA]</scope>
    <source>
        <strain evidence="3 4">C5-26</strain>
    </source>
</reference>
<keyword evidence="4" id="KW-1185">Reference proteome</keyword>
<comment type="caution">
    <text evidence="3">The sequence shown here is derived from an EMBL/GenBank/DDBJ whole genome shotgun (WGS) entry which is preliminary data.</text>
</comment>
<sequence length="1376" mass="150165">MSLTAAAPTGRLQPVGDRFRLHRAGILNVWQYDDQEFLVADGRMLLRGANGAGKSKTLEMLLPFALDGDKARITASARHHTSLLWLMTDGYDGQARVGYIWVEFERHDHDGHRHTFTCGVGIRASASAKTASAWFFATDQVIGDDLLLEDDGGPLSHGRLKEAIGDRGEVFTSAPQYKEHVGQALFGLTVTQYDDVLRLLYWLRQPQVGEDIEPARLAGQLAHSLPELDEASIKAAGDMFDELTTYGEQIQRRTQAATALRTLALAYAGYARGSVAARGRALLEAGQDEQRLRKAVRHTARQRQELQQQRDHTDAALLAAERSGADDAARIEELSASPEADDQRRLADLTRQAKDDERRAADTRGDQEAARANHERRAHDLERSTDDLHRRLREQADTMRALDHQQRDLGVPDPLVTPAALAADLRGDGRPDEVTSALGLARGELTDARGAVGRKQAAVRVLHEALRTLGNARRLLSRREEEVAVAEQRWEQARARRINADEQAETLGAELTDRLRAWADEEVAPVVDVDISLTPEVLETLPDRARRAAAEPLAALHADRQSAATARETAATRIAELDTQRAAIEAERDPSPPSPTLPRTARPDGAPLWLLVDFAPDVTDEQRAGYEAALQASGLLDAWVRPDGRLLDPEQRDTLLEPGGSAVADRPCLAEVLRPNLPDGTDVTDDVVAAVLRRIGIGDASAAAAAEGPTVGADGAWHLAPLRGRAGKERAQFIGATARAQERSRRLAEIDDVLARERHAEQVASARLVELTAAIDALEGWVHRLPSASALQTAWARVDERRERERAEEGASAAATQAAHDAREQVVAAQAAADEVARSHDLPTDSTQLDALAERLRGLDHDLQRATDQVPSLLRDLDRWTRDLATVKDAESALTAARERAGAAGAAAQETAARLDALRSRAGLAVQQLERRLAQLRASVQGAREEARGHRESLSGLDRQIGGAEGAVQRAHDDLAEHASVRHDALEGVASLADVPGLISSAFEVDDAGRRTPEALEAGAPGALTMSDLTAMRALAADAPIPPAVHDLAQRLAGRATDGDATDVTVWRAYNEARSGPAADHEPAVSEFGVLLTVSGRDDAGQSPIGELAARVSTAVEHDRELLTAREREQFERHVLGELGDAIRRCRVEADELVAAMNELLAGVTTSQGIRVRLDWRLRDDVPPEVREAIDLLVQPVGALLPEERAALRDCLHRLIEASRAEHPERSYGEHLAEALDYRGWFAFRIRYTRPESNGAWLDLHRRSPLSQGEQKVLCYLPLFAAAAAHFTSLAGAAPHAPRLVLLDDAFPKIDVRTHPLLFGLLVQLDLDFVVTSERLWGDHETVPTLSIYEALRDPGQRGIAQYYYRWDGRQLHSVG</sequence>
<proteinExistence type="predicted"/>
<accession>A0A563E8L3</accession>
<gene>
    <name evidence="3" type="ORF">FGL98_01805</name>
</gene>
<evidence type="ECO:0000313" key="3">
    <source>
        <dbReference type="EMBL" id="TWP38552.1"/>
    </source>
</evidence>
<dbReference type="OrthoDB" id="8527901at2"/>
<evidence type="ECO:0000256" key="2">
    <source>
        <dbReference type="SAM" id="MobiDB-lite"/>
    </source>
</evidence>